<evidence type="ECO:0000313" key="2">
    <source>
        <dbReference type="EMBL" id="RGE42100.1"/>
    </source>
</evidence>
<dbReference type="AlphaFoldDB" id="A0A373FD97"/>
<comment type="caution">
    <text evidence="2">The sequence shown here is derived from an EMBL/GenBank/DDBJ whole genome shotgun (WGS) entry which is preliminary data.</text>
</comment>
<feature type="transmembrane region" description="Helical" evidence="1">
    <location>
        <begin position="215"/>
        <end position="238"/>
    </location>
</feature>
<dbReference type="GO" id="GO:0005548">
    <property type="term" value="F:phospholipid transporter activity"/>
    <property type="evidence" value="ECO:0007669"/>
    <property type="project" value="TreeGrafter"/>
</dbReference>
<keyword evidence="1" id="KW-1003">Cell membrane</keyword>
<dbReference type="NCBIfam" id="TIGR00056">
    <property type="entry name" value="MlaE family lipid ABC transporter permease subunit"/>
    <property type="match status" value="1"/>
</dbReference>
<dbReference type="Proteomes" id="UP000261948">
    <property type="component" value="Unassembled WGS sequence"/>
</dbReference>
<feature type="transmembrane region" description="Helical" evidence="1">
    <location>
        <begin position="277"/>
        <end position="303"/>
    </location>
</feature>
<dbReference type="PANTHER" id="PTHR30188">
    <property type="entry name" value="ABC TRANSPORTER PERMEASE PROTEIN-RELATED"/>
    <property type="match status" value="1"/>
</dbReference>
<dbReference type="Pfam" id="PF02405">
    <property type="entry name" value="MlaE"/>
    <property type="match status" value="1"/>
</dbReference>
<accession>A0A373FD97</accession>
<keyword evidence="1" id="KW-1133">Transmembrane helix</keyword>
<proteinExistence type="inferred from homology"/>
<reference evidence="2 3" key="1">
    <citation type="submission" date="2018-08" db="EMBL/GenBank/DDBJ databases">
        <title>Comamonas testosteroni strain SWCO2.</title>
        <authorList>
            <person name="Jiang N."/>
            <person name="Zhang X.Z."/>
        </authorList>
    </citation>
    <scope>NUCLEOTIDE SEQUENCE [LARGE SCALE GENOMIC DNA]</scope>
    <source>
        <strain evidence="2 3">SWCO2</strain>
    </source>
</reference>
<dbReference type="EMBL" id="QURR01000025">
    <property type="protein sequence ID" value="RGE42100.1"/>
    <property type="molecule type" value="Genomic_DNA"/>
</dbReference>
<name>A0A373FD97_COMTE</name>
<comment type="subcellular location">
    <subcellularLocation>
        <location evidence="1">Cell inner membrane</location>
        <topology evidence="1">Multi-pass membrane protein</topology>
    </subcellularLocation>
</comment>
<keyword evidence="1" id="KW-0812">Transmembrane</keyword>
<evidence type="ECO:0000256" key="1">
    <source>
        <dbReference type="RuleBase" id="RU362044"/>
    </source>
</evidence>
<keyword evidence="3" id="KW-1185">Reference proteome</keyword>
<dbReference type="GO" id="GO:0043190">
    <property type="term" value="C:ATP-binding cassette (ABC) transporter complex"/>
    <property type="evidence" value="ECO:0007669"/>
    <property type="project" value="InterPro"/>
</dbReference>
<comment type="similarity">
    <text evidence="1">Belongs to the MlaE permease family.</text>
</comment>
<feature type="transmembrane region" description="Helical" evidence="1">
    <location>
        <begin position="182"/>
        <end position="203"/>
    </location>
</feature>
<evidence type="ECO:0000313" key="3">
    <source>
        <dbReference type="Proteomes" id="UP000261948"/>
    </source>
</evidence>
<keyword evidence="1" id="KW-0997">Cell inner membrane</keyword>
<keyword evidence="1" id="KW-0472">Membrane</keyword>
<dbReference type="InterPro" id="IPR003453">
    <property type="entry name" value="ABC_MlaE_roteobac"/>
</dbReference>
<feature type="transmembrane region" description="Helical" evidence="1">
    <location>
        <begin position="324"/>
        <end position="350"/>
    </location>
</feature>
<protein>
    <submittedName>
        <fullName evidence="2">ABC transporter permease</fullName>
    </submittedName>
</protein>
<organism evidence="2 3">
    <name type="scientific">Comamonas testosteroni</name>
    <name type="common">Pseudomonas testosteroni</name>
    <dbReference type="NCBI Taxonomy" id="285"/>
    <lineage>
        <taxon>Bacteria</taxon>
        <taxon>Pseudomonadati</taxon>
        <taxon>Pseudomonadota</taxon>
        <taxon>Betaproteobacteria</taxon>
        <taxon>Burkholderiales</taxon>
        <taxon>Comamonadaceae</taxon>
        <taxon>Comamonas</taxon>
    </lineage>
</organism>
<dbReference type="OrthoDB" id="9810518at2"/>
<dbReference type="InterPro" id="IPR030802">
    <property type="entry name" value="Permease_MalE"/>
</dbReference>
<dbReference type="PANTHER" id="PTHR30188:SF3">
    <property type="entry name" value="ABC TRANSPORTER PERMEASE"/>
    <property type="match status" value="1"/>
</dbReference>
<feature type="transmembrane region" description="Helical" evidence="1">
    <location>
        <begin position="362"/>
        <end position="385"/>
    </location>
</feature>
<sequence>MCRKPAARSCPRKPSLSSSEQLPQCLLQTRDSRPWAVPEGRWSAAELGDRHIWRRLAPQIKAVPDGAAWDLQQLVWLDHVGAQLLWEQWGKRWPQQLQTTKNQRAMLERVARFSDVPAPKAEPRGLMVQVNQLGQSVINARSHILGLVALIGQLLIDCIRLLRNPSRGPWRDISGHLYATGATALPITALVGFLIGIVLAYLMALQLRQFGAESFIVNILGISLIRELGPLLAAILVAGRSGSAITAQIGVMRVTEELDAMQVMGISKGYRLVMPRALALAISMPLVSLWTILAALAGGMVAADMTMGITPSYFFQSLPAAVKIGNLGLAMGKSVVFGVLIALIGCHWGLKVEPNTQSLGRGTTASVVSSITMVIIVDAIFAILFRNVGF</sequence>
<gene>
    <name evidence="2" type="ORF">DZC30_17540</name>
</gene>